<dbReference type="InterPro" id="IPR000644">
    <property type="entry name" value="CBS_dom"/>
</dbReference>
<comment type="caution">
    <text evidence="13">The sequence shown here is derived from an EMBL/GenBank/DDBJ whole genome shotgun (WGS) entry which is preliminary data.</text>
</comment>
<feature type="transmembrane region" description="Helical" evidence="10">
    <location>
        <begin position="102"/>
        <end position="123"/>
    </location>
</feature>
<dbReference type="PANTHER" id="PTHR22777">
    <property type="entry name" value="HEMOLYSIN-RELATED"/>
    <property type="match status" value="1"/>
</dbReference>
<dbReference type="InterPro" id="IPR046342">
    <property type="entry name" value="CBS_dom_sf"/>
</dbReference>
<feature type="domain" description="CBS" evidence="11">
    <location>
        <begin position="283"/>
        <end position="339"/>
    </location>
</feature>
<evidence type="ECO:0000256" key="5">
    <source>
        <dbReference type="ARBA" id="ARBA00022989"/>
    </source>
</evidence>
<comment type="subcellular location">
    <subcellularLocation>
        <location evidence="1">Membrane</location>
        <topology evidence="1">Multi-pass membrane protein</topology>
    </subcellularLocation>
</comment>
<dbReference type="Pfam" id="PF01595">
    <property type="entry name" value="CNNM"/>
    <property type="match status" value="1"/>
</dbReference>
<dbReference type="InterPro" id="IPR002550">
    <property type="entry name" value="CNNM"/>
</dbReference>
<reference evidence="13 14" key="1">
    <citation type="submission" date="2020-08" db="EMBL/GenBank/DDBJ databases">
        <title>Genomic Encyclopedia of Type Strains, Phase IV (KMG-IV): sequencing the most valuable type-strain genomes for metagenomic binning, comparative biology and taxonomic classification.</title>
        <authorList>
            <person name="Goeker M."/>
        </authorList>
    </citation>
    <scope>NUCLEOTIDE SEQUENCE [LARGE SCALE GENOMIC DNA]</scope>
    <source>
        <strain evidence="13 14">DSM 25966</strain>
    </source>
</reference>
<evidence type="ECO:0000256" key="2">
    <source>
        <dbReference type="ARBA" id="ARBA00006446"/>
    </source>
</evidence>
<keyword evidence="14" id="KW-1185">Reference proteome</keyword>
<dbReference type="GO" id="GO:0050660">
    <property type="term" value="F:flavin adenine dinucleotide binding"/>
    <property type="evidence" value="ECO:0007669"/>
    <property type="project" value="InterPro"/>
</dbReference>
<evidence type="ECO:0000256" key="6">
    <source>
        <dbReference type="ARBA" id="ARBA00023122"/>
    </source>
</evidence>
<dbReference type="SMART" id="SM00116">
    <property type="entry name" value="CBS"/>
    <property type="match status" value="2"/>
</dbReference>
<feature type="transmembrane region" description="Helical" evidence="10">
    <location>
        <begin position="135"/>
        <end position="157"/>
    </location>
</feature>
<dbReference type="PROSITE" id="PS51846">
    <property type="entry name" value="CNNM"/>
    <property type="match status" value="1"/>
</dbReference>
<feature type="transmembrane region" description="Helical" evidence="10">
    <location>
        <begin position="58"/>
        <end position="82"/>
    </location>
</feature>
<dbReference type="Gene3D" id="3.30.465.10">
    <property type="match status" value="1"/>
</dbReference>
<dbReference type="RefSeq" id="WP_183397270.1">
    <property type="nucleotide sequence ID" value="NZ_JACIDS010000001.1"/>
</dbReference>
<keyword evidence="6 8" id="KW-0129">CBS domain</keyword>
<proteinExistence type="inferred from homology"/>
<evidence type="ECO:0000256" key="10">
    <source>
        <dbReference type="SAM" id="Phobius"/>
    </source>
</evidence>
<sequence>MIWADLLIIAALIAFNAFFALSEIAVVSARPARLQGMANDNVRGAAAAVRLAEDPTGFLSAVQIGITLVAILSGAFGEAQLADPLRAFLLEVFPSLGRNANTIATVVVVFGLAYFSLICGELVPKRLALTNPERVACFVAGPVGLVARVAAPIVWFLRLSTEAILRLLGRSVNDERAVTEEEVKTMIAEGTEAGVFHQAEREMIEGVIRVADRSVRSIMVARPDVVWIDSDDPPDEVFRTIVDSGHSRFPVSRGEVDAVLGIVHAKDLFQQMRSGVPIDLAPAIREPLYVDERMPILRMLDRFKTSNVHMAIVLDEYGSFQGVVTPMDILTAIAGDMPERAEDEEPDAIQRDDGSWLIDGSAPIDVVERTLGLKAMTQDDDFATVAGFMLHHFGHIPDPGESFAYEGWRFEVVDLDGRRIDKVLAERLEPIPVS</sequence>
<protein>
    <submittedName>
        <fullName evidence="13">Putative hemolysin</fullName>
    </submittedName>
</protein>
<dbReference type="PROSITE" id="PS51371">
    <property type="entry name" value="CBS"/>
    <property type="match status" value="2"/>
</dbReference>
<dbReference type="SUPFAM" id="SSF54631">
    <property type="entry name" value="CBS-domain pair"/>
    <property type="match status" value="1"/>
</dbReference>
<keyword evidence="4" id="KW-0677">Repeat</keyword>
<evidence type="ECO:0000256" key="9">
    <source>
        <dbReference type="PROSITE-ProRule" id="PRU01193"/>
    </source>
</evidence>
<evidence type="ECO:0000256" key="3">
    <source>
        <dbReference type="ARBA" id="ARBA00022692"/>
    </source>
</evidence>
<dbReference type="GO" id="GO:0005886">
    <property type="term" value="C:plasma membrane"/>
    <property type="evidence" value="ECO:0007669"/>
    <property type="project" value="TreeGrafter"/>
</dbReference>
<evidence type="ECO:0000256" key="8">
    <source>
        <dbReference type="PROSITE-ProRule" id="PRU00703"/>
    </source>
</evidence>
<comment type="similarity">
    <text evidence="2">Belongs to the UPF0053 family. Hemolysin C subfamily.</text>
</comment>
<evidence type="ECO:0000259" key="11">
    <source>
        <dbReference type="PROSITE" id="PS51371"/>
    </source>
</evidence>
<accession>A0A840AKE4</accession>
<dbReference type="EMBL" id="JACIDS010000001">
    <property type="protein sequence ID" value="MBB3929634.1"/>
    <property type="molecule type" value="Genomic_DNA"/>
</dbReference>
<evidence type="ECO:0000313" key="13">
    <source>
        <dbReference type="EMBL" id="MBB3929634.1"/>
    </source>
</evidence>
<dbReference type="InterPro" id="IPR016169">
    <property type="entry name" value="FAD-bd_PCMH_sub2"/>
</dbReference>
<evidence type="ECO:0000259" key="12">
    <source>
        <dbReference type="PROSITE" id="PS51846"/>
    </source>
</evidence>
<dbReference type="FunFam" id="3.10.580.10:FF:000002">
    <property type="entry name" value="Magnesium/cobalt efflux protein CorC"/>
    <property type="match status" value="1"/>
</dbReference>
<evidence type="ECO:0000313" key="14">
    <source>
        <dbReference type="Proteomes" id="UP000553963"/>
    </source>
</evidence>
<feature type="transmembrane region" description="Helical" evidence="10">
    <location>
        <begin position="6"/>
        <end position="27"/>
    </location>
</feature>
<dbReference type="InterPro" id="IPR036318">
    <property type="entry name" value="FAD-bd_PCMH-like_sf"/>
</dbReference>
<name>A0A840AKE4_9HYPH</name>
<dbReference type="SUPFAM" id="SSF56176">
    <property type="entry name" value="FAD-binding/transporter-associated domain-like"/>
    <property type="match status" value="1"/>
</dbReference>
<dbReference type="CDD" id="cd04590">
    <property type="entry name" value="CBS_pair_CorC_HlyC_assoc"/>
    <property type="match status" value="1"/>
</dbReference>
<evidence type="ECO:0000256" key="4">
    <source>
        <dbReference type="ARBA" id="ARBA00022737"/>
    </source>
</evidence>
<organism evidence="13 14">
    <name type="scientific">Kaistia hirudinis</name>
    <dbReference type="NCBI Taxonomy" id="1293440"/>
    <lineage>
        <taxon>Bacteria</taxon>
        <taxon>Pseudomonadati</taxon>
        <taxon>Pseudomonadota</taxon>
        <taxon>Alphaproteobacteria</taxon>
        <taxon>Hyphomicrobiales</taxon>
        <taxon>Kaistiaceae</taxon>
        <taxon>Kaistia</taxon>
    </lineage>
</organism>
<feature type="domain" description="CBS" evidence="11">
    <location>
        <begin position="221"/>
        <end position="280"/>
    </location>
</feature>
<evidence type="ECO:0000256" key="1">
    <source>
        <dbReference type="ARBA" id="ARBA00004141"/>
    </source>
</evidence>
<dbReference type="Pfam" id="PF00571">
    <property type="entry name" value="CBS"/>
    <property type="match status" value="2"/>
</dbReference>
<evidence type="ECO:0000256" key="7">
    <source>
        <dbReference type="ARBA" id="ARBA00023136"/>
    </source>
</evidence>
<keyword evidence="3 9" id="KW-0812">Transmembrane</keyword>
<dbReference type="Pfam" id="PF03471">
    <property type="entry name" value="CorC_HlyC"/>
    <property type="match status" value="1"/>
</dbReference>
<dbReference type="InterPro" id="IPR005170">
    <property type="entry name" value="Transptr-assoc_dom"/>
</dbReference>
<keyword evidence="7 9" id="KW-0472">Membrane</keyword>
<gene>
    <name evidence="13" type="ORF">GGR25_000653</name>
</gene>
<dbReference type="InterPro" id="IPR044751">
    <property type="entry name" value="Ion_transp-like_CBS"/>
</dbReference>
<dbReference type="SMART" id="SM01091">
    <property type="entry name" value="CorC_HlyC"/>
    <property type="match status" value="1"/>
</dbReference>
<dbReference type="PANTHER" id="PTHR22777:SF17">
    <property type="entry name" value="UPF0053 PROTEIN SLL0260"/>
    <property type="match status" value="1"/>
</dbReference>
<feature type="domain" description="CNNM transmembrane" evidence="12">
    <location>
        <begin position="1"/>
        <end position="200"/>
    </location>
</feature>
<keyword evidence="5 9" id="KW-1133">Transmembrane helix</keyword>
<dbReference type="Gene3D" id="3.10.580.10">
    <property type="entry name" value="CBS-domain"/>
    <property type="match status" value="1"/>
</dbReference>
<dbReference type="AlphaFoldDB" id="A0A840AKE4"/>
<dbReference type="Proteomes" id="UP000553963">
    <property type="component" value="Unassembled WGS sequence"/>
</dbReference>